<name>A0ABS7QZ73_9ACTN</name>
<dbReference type="Proteomes" id="UP001198565">
    <property type="component" value="Unassembled WGS sequence"/>
</dbReference>
<reference evidence="1 2" key="1">
    <citation type="submission" date="2021-08" db="EMBL/GenBank/DDBJ databases">
        <title>Streptomyces sp. PTM05 isolated from lichen.</title>
        <authorList>
            <person name="Somphong A."/>
            <person name="Phongsopitanun W."/>
            <person name="Tanasupawat S."/>
        </authorList>
    </citation>
    <scope>NUCLEOTIDE SEQUENCE [LARGE SCALE GENOMIC DNA]</scope>
    <source>
        <strain evidence="1 2">Ptm05</strain>
    </source>
</reference>
<protein>
    <recommendedName>
        <fullName evidence="3">DUF1289 domain-containing protein</fullName>
    </recommendedName>
</protein>
<organism evidence="1 2">
    <name type="scientific">Streptantibioticus parmotrematis</name>
    <dbReference type="NCBI Taxonomy" id="2873249"/>
    <lineage>
        <taxon>Bacteria</taxon>
        <taxon>Bacillati</taxon>
        <taxon>Actinomycetota</taxon>
        <taxon>Actinomycetes</taxon>
        <taxon>Kitasatosporales</taxon>
        <taxon>Streptomycetaceae</taxon>
        <taxon>Streptantibioticus</taxon>
    </lineage>
</organism>
<gene>
    <name evidence="1" type="ORF">K7472_27275</name>
</gene>
<dbReference type="EMBL" id="JAINVZ010000025">
    <property type="protein sequence ID" value="MBY8888515.1"/>
    <property type="molecule type" value="Genomic_DNA"/>
</dbReference>
<evidence type="ECO:0008006" key="3">
    <source>
        <dbReference type="Google" id="ProtNLM"/>
    </source>
</evidence>
<dbReference type="RefSeq" id="WP_222981231.1">
    <property type="nucleotide sequence ID" value="NZ_JAINVZ010000025.1"/>
</dbReference>
<proteinExistence type="predicted"/>
<keyword evidence="2" id="KW-1185">Reference proteome</keyword>
<evidence type="ECO:0000313" key="1">
    <source>
        <dbReference type="EMBL" id="MBY8888515.1"/>
    </source>
</evidence>
<sequence length="70" mass="8104">MPRTERTQPNANPEAPRTCPCGALIDGRGDLCRKCRGRLRWLRRLNGKRRDQWRAFNQSSFFVSEVVNAS</sequence>
<accession>A0ABS7QZ73</accession>
<evidence type="ECO:0000313" key="2">
    <source>
        <dbReference type="Proteomes" id="UP001198565"/>
    </source>
</evidence>
<comment type="caution">
    <text evidence="1">The sequence shown here is derived from an EMBL/GenBank/DDBJ whole genome shotgun (WGS) entry which is preliminary data.</text>
</comment>